<evidence type="ECO:0000313" key="2">
    <source>
        <dbReference type="EMBL" id="PPK65497.1"/>
    </source>
</evidence>
<keyword evidence="1" id="KW-0732">Signal</keyword>
<dbReference type="Proteomes" id="UP000238071">
    <property type="component" value="Unassembled WGS sequence"/>
</dbReference>
<protein>
    <submittedName>
        <fullName evidence="2">Uncharacterized protein</fullName>
    </submittedName>
</protein>
<name>A0A2S6GJU6_9GAMM</name>
<dbReference type="OrthoDB" id="5289483at2"/>
<dbReference type="EMBL" id="PTIY01000020">
    <property type="protein sequence ID" value="PPK65497.1"/>
    <property type="molecule type" value="Genomic_DNA"/>
</dbReference>
<feature type="signal peptide" evidence="1">
    <location>
        <begin position="1"/>
        <end position="22"/>
    </location>
</feature>
<evidence type="ECO:0000313" key="3">
    <source>
        <dbReference type="Proteomes" id="UP000238071"/>
    </source>
</evidence>
<gene>
    <name evidence="2" type="ORF">B0F88_1209</name>
</gene>
<feature type="chain" id="PRO_5015540662" evidence="1">
    <location>
        <begin position="23"/>
        <end position="370"/>
    </location>
</feature>
<dbReference type="AlphaFoldDB" id="A0A2S6GJU6"/>
<sequence>MYKRFMVTIFGLSLLCAKNSAADQLSIPLQIDYSLIKKVLVSQLYTGKNNAAELWNDRQGCSYLRLSNPEVGGKNGQIRLLNEVQARFGTGLGGQCLTVLEWAGILETLQQPTLDSGHSVLSFPVASATAYDHEGRHLTIGKLQDLINRFAEPRLAAVKIDLNESRSHIEQTLTHFLPKDNAAEVKTILKSLKFNNIAAGDDGIGIKLEFNAPAKKTVIQPAPAFSEAEQKQWQSAWREWESFLSSAIEQAAHDTKSPELRETLTEILMNSRTAFQAGLEEHDADAADPVRVFFTDTWGRLAPTLKTIANELPGTQGLRYITFIAATDAIYELERLAAPFGLDISSDGLRRLARILIAGKQQQTRARQAS</sequence>
<evidence type="ECO:0000256" key="1">
    <source>
        <dbReference type="SAM" id="SignalP"/>
    </source>
</evidence>
<reference evidence="2 3" key="1">
    <citation type="submission" date="2018-02" db="EMBL/GenBank/DDBJ databases">
        <title>Subsurface microbial communities from deep shales in Ohio and West Virginia, USA.</title>
        <authorList>
            <person name="Wrighton K."/>
        </authorList>
    </citation>
    <scope>NUCLEOTIDE SEQUENCE [LARGE SCALE GENOMIC DNA]</scope>
    <source>
        <strain evidence="2 3">OWC-G53F</strain>
    </source>
</reference>
<dbReference type="RefSeq" id="WP_104425192.1">
    <property type="nucleotide sequence ID" value="NZ_PTIY01000020.1"/>
</dbReference>
<organism evidence="2 3">
    <name type="scientific">Methylobacter tundripaludum</name>
    <dbReference type="NCBI Taxonomy" id="173365"/>
    <lineage>
        <taxon>Bacteria</taxon>
        <taxon>Pseudomonadati</taxon>
        <taxon>Pseudomonadota</taxon>
        <taxon>Gammaproteobacteria</taxon>
        <taxon>Methylococcales</taxon>
        <taxon>Methylococcaceae</taxon>
        <taxon>Methylobacter</taxon>
    </lineage>
</organism>
<comment type="caution">
    <text evidence="2">The sequence shown here is derived from an EMBL/GenBank/DDBJ whole genome shotgun (WGS) entry which is preliminary data.</text>
</comment>
<proteinExistence type="predicted"/>
<keyword evidence="3" id="KW-1185">Reference proteome</keyword>
<accession>A0A2S6GJU6</accession>